<organism evidence="1 3">
    <name type="scientific">Rotaria magnacalcarata</name>
    <dbReference type="NCBI Taxonomy" id="392030"/>
    <lineage>
        <taxon>Eukaryota</taxon>
        <taxon>Metazoa</taxon>
        <taxon>Spiralia</taxon>
        <taxon>Gnathifera</taxon>
        <taxon>Rotifera</taxon>
        <taxon>Eurotatoria</taxon>
        <taxon>Bdelloidea</taxon>
        <taxon>Philodinida</taxon>
        <taxon>Philodinidae</taxon>
        <taxon>Rotaria</taxon>
    </lineage>
</organism>
<dbReference type="Proteomes" id="UP000681720">
    <property type="component" value="Unassembled WGS sequence"/>
</dbReference>
<feature type="non-terminal residue" evidence="1">
    <location>
        <position position="1"/>
    </location>
</feature>
<evidence type="ECO:0000313" key="1">
    <source>
        <dbReference type="EMBL" id="CAF4436141.1"/>
    </source>
</evidence>
<sequence>EPLYDHNEGVPLEHYISCIKEIQIVTGQGVIKKVQFSNAPGVSFMPTPFDTSN</sequence>
<proteinExistence type="predicted"/>
<dbReference type="Proteomes" id="UP000681967">
    <property type="component" value="Unassembled WGS sequence"/>
</dbReference>
<dbReference type="AlphaFoldDB" id="A0A8S2WDT5"/>
<feature type="non-terminal residue" evidence="1">
    <location>
        <position position="53"/>
    </location>
</feature>
<evidence type="ECO:0000313" key="2">
    <source>
        <dbReference type="EMBL" id="CAF4923067.1"/>
    </source>
</evidence>
<evidence type="ECO:0000313" key="3">
    <source>
        <dbReference type="Proteomes" id="UP000681967"/>
    </source>
</evidence>
<reference evidence="1" key="1">
    <citation type="submission" date="2021-02" db="EMBL/GenBank/DDBJ databases">
        <authorList>
            <person name="Nowell W R."/>
        </authorList>
    </citation>
    <scope>NUCLEOTIDE SEQUENCE</scope>
</reference>
<dbReference type="EMBL" id="CAJOBJ010182356">
    <property type="protein sequence ID" value="CAF4923067.1"/>
    <property type="molecule type" value="Genomic_DNA"/>
</dbReference>
<dbReference type="EMBL" id="CAJOBH010063360">
    <property type="protein sequence ID" value="CAF4436141.1"/>
    <property type="molecule type" value="Genomic_DNA"/>
</dbReference>
<comment type="caution">
    <text evidence="1">The sequence shown here is derived from an EMBL/GenBank/DDBJ whole genome shotgun (WGS) entry which is preliminary data.</text>
</comment>
<name>A0A8S2WDT5_9BILA</name>
<protein>
    <submittedName>
        <fullName evidence="1">Uncharacterized protein</fullName>
    </submittedName>
</protein>
<accession>A0A8S2WDT5</accession>
<gene>
    <name evidence="1" type="ORF">BYL167_LOCUS33110</name>
    <name evidence="2" type="ORF">GIL414_LOCUS52918</name>
</gene>